<comment type="catalytic activity">
    <reaction evidence="6">
        <text>a sn-glycero-3-phosphodiester + H2O = an alcohol + sn-glycerol 3-phosphate + H(+)</text>
        <dbReference type="Rhea" id="RHEA:12969"/>
        <dbReference type="ChEBI" id="CHEBI:15377"/>
        <dbReference type="ChEBI" id="CHEBI:15378"/>
        <dbReference type="ChEBI" id="CHEBI:30879"/>
        <dbReference type="ChEBI" id="CHEBI:57597"/>
        <dbReference type="ChEBI" id="CHEBI:83408"/>
        <dbReference type="EC" id="3.1.4.46"/>
    </reaction>
</comment>
<accession>A0A2U2N5B1</accession>
<comment type="caution">
    <text evidence="8">The sequence shown here is derived from an EMBL/GenBank/DDBJ whole genome shotgun (WGS) entry which is preliminary data.</text>
</comment>
<evidence type="ECO:0000256" key="5">
    <source>
        <dbReference type="ARBA" id="ARBA00022801"/>
    </source>
</evidence>
<evidence type="ECO:0000256" key="4">
    <source>
        <dbReference type="ARBA" id="ARBA00022798"/>
    </source>
</evidence>
<evidence type="ECO:0000256" key="3">
    <source>
        <dbReference type="ARBA" id="ARBA00022729"/>
    </source>
</evidence>
<reference evidence="8 9" key="1">
    <citation type="submission" date="2018-05" db="EMBL/GenBank/DDBJ databases">
        <title>Spiribacter halobius sp. nov., a moderately halophilic bacterium isolated from marine solar saltern.</title>
        <authorList>
            <person name="Zheng W.-S."/>
            <person name="Lu D.-C."/>
            <person name="Du Z.-J."/>
        </authorList>
    </citation>
    <scope>NUCLEOTIDE SEQUENCE [LARGE SCALE GENOMIC DNA]</scope>
    <source>
        <strain evidence="8 9">E85</strain>
    </source>
</reference>
<feature type="domain" description="GP-PDE" evidence="7">
    <location>
        <begin position="74"/>
        <end position="420"/>
    </location>
</feature>
<evidence type="ECO:0000259" key="7">
    <source>
        <dbReference type="PROSITE" id="PS51704"/>
    </source>
</evidence>
<sequence length="426" mass="47007">MSARTIPIILAILIAAVPFAVLAQDVAEVMPPERIEVGPRPHFLVDDMDTDSLRERNLKARLQQCADGPFRASDFSIGHRGAALQFPEHTRESYLAAARMGAGILECDVTFTEDEALVCRHSQCDLHYTTNILETDLARQCSVPPAFDEDTGELVNGDEIRCCTSDITLAEFRRLEGRMEGYNPEARSIEAYLDATPDWRTDLYASRGTLMTHAESIALFQALGVKMTPELKAPSVDMPFNGFSQEDYASKLIAEYEAAGVPPEQVFPQSFSLADVRYWIEEHPDFGEQAVFLDGRYGDEGFDVTDPASWDPGMEALAEAGVNILAPPLWMLLTADPDNPASPVVPSVYAERARAAGLDLITWTLERSPPLTEDGAWYHQTVDGVVDRDGDRFLVLDVLAHDVGVRGVFSDWPATVSYYASCLNLP</sequence>
<keyword evidence="9" id="KW-1185">Reference proteome</keyword>
<dbReference type="PROSITE" id="PS51704">
    <property type="entry name" value="GP_PDE"/>
    <property type="match status" value="1"/>
</dbReference>
<dbReference type="GO" id="GO:0006629">
    <property type="term" value="P:lipid metabolic process"/>
    <property type="evidence" value="ECO:0007669"/>
    <property type="project" value="InterPro"/>
</dbReference>
<dbReference type="EMBL" id="QFFI01000006">
    <property type="protein sequence ID" value="PWG64272.1"/>
    <property type="molecule type" value="Genomic_DNA"/>
</dbReference>
<evidence type="ECO:0000256" key="2">
    <source>
        <dbReference type="ARBA" id="ARBA00012247"/>
    </source>
</evidence>
<dbReference type="InterPro" id="IPR030395">
    <property type="entry name" value="GP_PDE_dom"/>
</dbReference>
<evidence type="ECO:0000313" key="8">
    <source>
        <dbReference type="EMBL" id="PWG64272.1"/>
    </source>
</evidence>
<dbReference type="AlphaFoldDB" id="A0A2U2N5B1"/>
<evidence type="ECO:0000256" key="1">
    <source>
        <dbReference type="ARBA" id="ARBA00007277"/>
    </source>
</evidence>
<dbReference type="PANTHER" id="PTHR43620:SF7">
    <property type="entry name" value="GLYCEROPHOSPHODIESTER PHOSPHODIESTERASE GDPD5-RELATED"/>
    <property type="match status" value="1"/>
</dbReference>
<dbReference type="SUPFAM" id="SSF51695">
    <property type="entry name" value="PLC-like phosphodiesterases"/>
    <property type="match status" value="1"/>
</dbReference>
<evidence type="ECO:0000256" key="6">
    <source>
        <dbReference type="ARBA" id="ARBA00047512"/>
    </source>
</evidence>
<dbReference type="Pfam" id="PF03009">
    <property type="entry name" value="GDPD"/>
    <property type="match status" value="1"/>
</dbReference>
<dbReference type="InterPro" id="IPR017946">
    <property type="entry name" value="PLC-like_Pdiesterase_TIM-brl"/>
</dbReference>
<dbReference type="RefSeq" id="WP_109676948.1">
    <property type="nucleotide sequence ID" value="NZ_CP086615.1"/>
</dbReference>
<keyword evidence="3" id="KW-0732">Signal</keyword>
<organism evidence="8 9">
    <name type="scientific">Sediminicurvatus halobius</name>
    <dbReference type="NCBI Taxonomy" id="2182432"/>
    <lineage>
        <taxon>Bacteria</taxon>
        <taxon>Pseudomonadati</taxon>
        <taxon>Pseudomonadota</taxon>
        <taxon>Gammaproteobacteria</taxon>
        <taxon>Chromatiales</taxon>
        <taxon>Ectothiorhodospiraceae</taxon>
        <taxon>Sediminicurvatus</taxon>
    </lineage>
</organism>
<dbReference type="GO" id="GO:0008889">
    <property type="term" value="F:glycerophosphodiester phosphodiesterase activity"/>
    <property type="evidence" value="ECO:0007669"/>
    <property type="project" value="UniProtKB-EC"/>
</dbReference>
<dbReference type="Gene3D" id="3.20.20.190">
    <property type="entry name" value="Phosphatidylinositol (PI) phosphodiesterase"/>
    <property type="match status" value="1"/>
</dbReference>
<proteinExistence type="inferred from homology"/>
<keyword evidence="5" id="KW-0378">Hydrolase</keyword>
<dbReference type="EC" id="3.1.4.46" evidence="2"/>
<dbReference type="PANTHER" id="PTHR43620">
    <property type="entry name" value="GLYCEROPHOSPHORYL DIESTER PHOSPHODIESTERASE"/>
    <property type="match status" value="1"/>
</dbReference>
<protein>
    <recommendedName>
        <fullName evidence="2">glycerophosphodiester phosphodiesterase</fullName>
        <ecNumber evidence="2">3.1.4.46</ecNumber>
    </recommendedName>
</protein>
<name>A0A2U2N5B1_9GAMM</name>
<comment type="similarity">
    <text evidence="1">Belongs to the glycerophosphoryl diester phosphodiesterase family.</text>
</comment>
<keyword evidence="4" id="KW-0319">Glycerol metabolism</keyword>
<gene>
    <name evidence="8" type="ORF">DEM34_05135</name>
</gene>
<dbReference type="OrthoDB" id="9795622at2"/>
<dbReference type="Proteomes" id="UP000245474">
    <property type="component" value="Unassembled WGS sequence"/>
</dbReference>
<evidence type="ECO:0000313" key="9">
    <source>
        <dbReference type="Proteomes" id="UP000245474"/>
    </source>
</evidence>
<dbReference type="GO" id="GO:0006071">
    <property type="term" value="P:glycerol metabolic process"/>
    <property type="evidence" value="ECO:0007669"/>
    <property type="project" value="UniProtKB-KW"/>
</dbReference>